<keyword evidence="3" id="KW-0436">Ligase</keyword>
<dbReference type="PROSITE" id="PS00150">
    <property type="entry name" value="ACYLPHOSPHATASE_1"/>
    <property type="match status" value="1"/>
</dbReference>
<dbReference type="GO" id="GO:0003998">
    <property type="term" value="F:acylphosphatase activity"/>
    <property type="evidence" value="ECO:0007669"/>
    <property type="project" value="UniProtKB-EC"/>
</dbReference>
<evidence type="ECO:0000256" key="3">
    <source>
        <dbReference type="ARBA" id="ARBA00022598"/>
    </source>
</evidence>
<dbReference type="Gene3D" id="3.30.420.360">
    <property type="match status" value="1"/>
</dbReference>
<dbReference type="InterPro" id="IPR001792">
    <property type="entry name" value="Acylphosphatase-like_dom"/>
</dbReference>
<dbReference type="PIRSF" id="PIRSF006256">
    <property type="entry name" value="CMPcnvr_hdrg_mat"/>
    <property type="match status" value="1"/>
</dbReference>
<dbReference type="Gene3D" id="3.30.420.40">
    <property type="match status" value="1"/>
</dbReference>
<organism evidence="12 13">
    <name type="scientific">Cohaesibacter marisflavi</name>
    <dbReference type="NCBI Taxonomy" id="655353"/>
    <lineage>
        <taxon>Bacteria</taxon>
        <taxon>Pseudomonadati</taxon>
        <taxon>Pseudomonadota</taxon>
        <taxon>Alphaproteobacteria</taxon>
        <taxon>Hyphomicrobiales</taxon>
        <taxon>Cohaesibacteraceae</taxon>
    </lineage>
</organism>
<dbReference type="Pfam" id="PF22521">
    <property type="entry name" value="HypF_C_2"/>
    <property type="match status" value="1"/>
</dbReference>
<evidence type="ECO:0000256" key="8">
    <source>
        <dbReference type="PIRNR" id="PIRNR006256"/>
    </source>
</evidence>
<dbReference type="PROSITE" id="PS51163">
    <property type="entry name" value="YRDC"/>
    <property type="match status" value="1"/>
</dbReference>
<dbReference type="AlphaFoldDB" id="A0A1I5LVU1"/>
<dbReference type="STRING" id="655353.SAMN04488056_11837"/>
<accession>A0A1I5LVU1</accession>
<feature type="active site" evidence="9">
    <location>
        <position position="36"/>
    </location>
</feature>
<evidence type="ECO:0000313" key="13">
    <source>
        <dbReference type="Proteomes" id="UP000199236"/>
    </source>
</evidence>
<protein>
    <recommendedName>
        <fullName evidence="8">Carbamoyltransferase HypF</fullName>
        <ecNumber evidence="8">6.2.-.-</ecNumber>
    </recommendedName>
</protein>
<dbReference type="Pfam" id="PF01300">
    <property type="entry name" value="Sua5_yciO_yrdC"/>
    <property type="match status" value="1"/>
</dbReference>
<evidence type="ECO:0000256" key="9">
    <source>
        <dbReference type="PROSITE-ProRule" id="PRU00520"/>
    </source>
</evidence>
<dbReference type="InterPro" id="IPR055128">
    <property type="entry name" value="HypF_C_2"/>
</dbReference>
<keyword evidence="5" id="KW-0863">Zinc-finger</keyword>
<dbReference type="PROSITE" id="PS51160">
    <property type="entry name" value="ACYLPHOSPHATASE_3"/>
    <property type="match status" value="1"/>
</dbReference>
<sequence>MLALSLIIRGQVQGVGFRPTVWRLARECGLTGDVKNTGEGVEVRIWGEMAERFEAILKANLPGLARIDSIARHSLSGAAPQSFEIVNSQEGSVTQLAVTPDMATCPDCLDEIRDPFDRRYRYPFNNCTNCGPRFTIVQSGPYDRARTTMAPFAMCEDCADEFETPADRRFHAQPVACPHCGPTVWIEDLKSGARVEADDSPRLLADLILAGHIVAIRGLGGVHLACDATNTKTVGALRIRKRRKAKAFAMMARDLKVIGRYVAISTVEAAVLTSPAAPILLLYGQGETLPEAVAPGLSRLGFMLPHTPLHHLMFEHLDRPLIMTSGNISGHPQCTTNQEIRDKLSGIVDFALMHDREIANRIDDSVVAVDLGEARILRRARGYAPQAITLPDDFPQDPCILAMGSELKNTFCLTQKGQAILSQHMGDLEDAATNEEQRHNLALFSSLFHHQAEQLIVDAHPDYLPTQFGYEIAQGRPVTEVQHHHAHIAACMAENGVRLADGAVLGLALDGSGLGDDGTIWGGEVLLADYQGYQRLAHLKPVPLPGGAAAVREPWRNAYAHVVSSMGWPQFADRFAGLDLEERFGAQPLATLDAMMRKGINAPLSSSCGRLFDAAAALCGVAWGRQSFEGEAAMLFEAAIDRQCLKVEERAAYPFVIRAGTPLQLDPAPALEAMLEDRLKGASSGLLSARFHLGLAEALARLTLILAHQQRINIVALSGGCFQNASLFALLHDRLANAGLHILSHSKVPCNDGGLSLGQAAIGVARSLNVMGG</sequence>
<proteinExistence type="inferred from homology"/>
<dbReference type="InterPro" id="IPR011125">
    <property type="entry name" value="Znf_HypF"/>
</dbReference>
<dbReference type="InterPro" id="IPR017968">
    <property type="entry name" value="Acylphosphatase_CS"/>
</dbReference>
<dbReference type="InterPro" id="IPR041440">
    <property type="entry name" value="HypF_C"/>
</dbReference>
<gene>
    <name evidence="12" type="ORF">SAMN04488056_11837</name>
</gene>
<dbReference type="InterPro" id="IPR004421">
    <property type="entry name" value="Carbamoyltransferase_HypF"/>
</dbReference>
<dbReference type="UniPathway" id="UPA00335"/>
<reference evidence="12 13" key="1">
    <citation type="submission" date="2016-10" db="EMBL/GenBank/DDBJ databases">
        <authorList>
            <person name="de Groot N.N."/>
        </authorList>
    </citation>
    <scope>NUCLEOTIDE SEQUENCE [LARGE SCALE GENOMIC DNA]</scope>
    <source>
        <strain evidence="12 13">CGMCC 1.9157</strain>
    </source>
</reference>
<dbReference type="Gene3D" id="3.30.110.120">
    <property type="match status" value="1"/>
</dbReference>
<keyword evidence="13" id="KW-1185">Reference proteome</keyword>
<dbReference type="Pfam" id="PF07503">
    <property type="entry name" value="zf-HYPF"/>
    <property type="match status" value="2"/>
</dbReference>
<dbReference type="GO" id="GO:0008270">
    <property type="term" value="F:zinc ion binding"/>
    <property type="evidence" value="ECO:0007669"/>
    <property type="project" value="UniProtKB-KW"/>
</dbReference>
<feature type="active site" evidence="9">
    <location>
        <position position="18"/>
    </location>
</feature>
<dbReference type="EMBL" id="FOVR01000018">
    <property type="protein sequence ID" value="SFP01352.1"/>
    <property type="molecule type" value="Genomic_DNA"/>
</dbReference>
<keyword evidence="4" id="KW-0479">Metal-binding</keyword>
<evidence type="ECO:0000256" key="7">
    <source>
        <dbReference type="ARBA" id="ARBA00048220"/>
    </source>
</evidence>
<dbReference type="InterPro" id="IPR017945">
    <property type="entry name" value="DHBP_synth_RibB-like_a/b_dom"/>
</dbReference>
<dbReference type="SUPFAM" id="SSF54975">
    <property type="entry name" value="Acylphosphatase/BLUF domain-like"/>
    <property type="match status" value="1"/>
</dbReference>
<feature type="domain" description="YrdC-like" evidence="11">
    <location>
        <begin position="198"/>
        <end position="382"/>
    </location>
</feature>
<dbReference type="Gene3D" id="3.90.870.50">
    <property type="match status" value="1"/>
</dbReference>
<dbReference type="GO" id="GO:0003725">
    <property type="term" value="F:double-stranded RNA binding"/>
    <property type="evidence" value="ECO:0007669"/>
    <property type="project" value="InterPro"/>
</dbReference>
<name>A0A1I5LVU1_9HYPH</name>
<keyword evidence="6" id="KW-0862">Zinc</keyword>
<comment type="catalytic activity">
    <reaction evidence="7 8">
        <text>C-terminal L-cysteinyl-[HypE protein] + carbamoyl phosphate + ATP + H2O = C-terminal S-carboxamide-L-cysteinyl-[HypE protein] + AMP + phosphate + diphosphate + H(+)</text>
        <dbReference type="Rhea" id="RHEA:55636"/>
        <dbReference type="Rhea" id="RHEA-COMP:14247"/>
        <dbReference type="Rhea" id="RHEA-COMP:14392"/>
        <dbReference type="ChEBI" id="CHEBI:15377"/>
        <dbReference type="ChEBI" id="CHEBI:15378"/>
        <dbReference type="ChEBI" id="CHEBI:30616"/>
        <dbReference type="ChEBI" id="CHEBI:33019"/>
        <dbReference type="ChEBI" id="CHEBI:43474"/>
        <dbReference type="ChEBI" id="CHEBI:58228"/>
        <dbReference type="ChEBI" id="CHEBI:76913"/>
        <dbReference type="ChEBI" id="CHEBI:139126"/>
        <dbReference type="ChEBI" id="CHEBI:456215"/>
    </reaction>
</comment>
<evidence type="ECO:0000256" key="6">
    <source>
        <dbReference type="ARBA" id="ARBA00022833"/>
    </source>
</evidence>
<dbReference type="GO" id="GO:0016743">
    <property type="term" value="F:carboxyl- or carbamoyltransferase activity"/>
    <property type="evidence" value="ECO:0007669"/>
    <property type="project" value="UniProtKB-UniRule"/>
</dbReference>
<evidence type="ECO:0000256" key="2">
    <source>
        <dbReference type="ARBA" id="ARBA00008097"/>
    </source>
</evidence>
<dbReference type="Proteomes" id="UP000199236">
    <property type="component" value="Unassembled WGS sequence"/>
</dbReference>
<evidence type="ECO:0000256" key="1">
    <source>
        <dbReference type="ARBA" id="ARBA00004711"/>
    </source>
</evidence>
<dbReference type="EC" id="6.2.-.-" evidence="8"/>
<dbReference type="NCBIfam" id="TIGR00143">
    <property type="entry name" value="hypF"/>
    <property type="match status" value="1"/>
</dbReference>
<evidence type="ECO:0000256" key="5">
    <source>
        <dbReference type="ARBA" id="ARBA00022771"/>
    </source>
</evidence>
<evidence type="ECO:0000256" key="4">
    <source>
        <dbReference type="ARBA" id="ARBA00022723"/>
    </source>
</evidence>
<comment type="catalytic activity">
    <reaction evidence="9">
        <text>an acyl phosphate + H2O = a carboxylate + phosphate + H(+)</text>
        <dbReference type="Rhea" id="RHEA:14965"/>
        <dbReference type="ChEBI" id="CHEBI:15377"/>
        <dbReference type="ChEBI" id="CHEBI:15378"/>
        <dbReference type="ChEBI" id="CHEBI:29067"/>
        <dbReference type="ChEBI" id="CHEBI:43474"/>
        <dbReference type="ChEBI" id="CHEBI:59918"/>
        <dbReference type="EC" id="3.6.1.7"/>
    </reaction>
</comment>
<comment type="function">
    <text evidence="8">Involved in the maturation of [NiFe] hydrogenases. Along with HypE, it catalyzes the synthesis of the CN ligands of the active site iron of [NiFe]-hydrogenases. HypF functions as a carbamoyl transferase using carbamoylphosphate as a substrate and transferring the carboxamido moiety in an ATP-dependent reaction to the thiolate of the C-terminal cysteine of HypE yielding a protein-S-carboxamide.</text>
</comment>
<evidence type="ECO:0000259" key="10">
    <source>
        <dbReference type="PROSITE" id="PS51160"/>
    </source>
</evidence>
<dbReference type="RefSeq" id="WP_175528213.1">
    <property type="nucleotide sequence ID" value="NZ_FOVR01000018.1"/>
</dbReference>
<dbReference type="Pfam" id="PF00708">
    <property type="entry name" value="Acylphosphatase"/>
    <property type="match status" value="1"/>
</dbReference>
<dbReference type="InterPro" id="IPR036046">
    <property type="entry name" value="Acylphosphatase-like_dom_sf"/>
</dbReference>
<evidence type="ECO:0000259" key="11">
    <source>
        <dbReference type="PROSITE" id="PS51163"/>
    </source>
</evidence>
<dbReference type="PANTHER" id="PTHR42959">
    <property type="entry name" value="CARBAMOYLTRANSFERASE"/>
    <property type="match status" value="1"/>
</dbReference>
<feature type="domain" description="Acylphosphatase-like" evidence="10">
    <location>
        <begin position="3"/>
        <end position="87"/>
    </location>
</feature>
<evidence type="ECO:0000313" key="12">
    <source>
        <dbReference type="EMBL" id="SFP01352.1"/>
    </source>
</evidence>
<dbReference type="InterPro" id="IPR051060">
    <property type="entry name" value="Carbamoyltrans_HypF-like"/>
</dbReference>
<keyword evidence="9" id="KW-0378">Hydrolase</keyword>
<dbReference type="Pfam" id="PF17788">
    <property type="entry name" value="HypF_C"/>
    <property type="match status" value="1"/>
</dbReference>
<dbReference type="GO" id="GO:0051604">
    <property type="term" value="P:protein maturation"/>
    <property type="evidence" value="ECO:0007669"/>
    <property type="project" value="TreeGrafter"/>
</dbReference>
<dbReference type="PANTHER" id="PTHR42959:SF1">
    <property type="entry name" value="CARBAMOYLTRANSFERASE HYPF"/>
    <property type="match status" value="1"/>
</dbReference>
<comment type="similarity">
    <text evidence="2 8">Belongs to the carbamoyltransferase HypF family.</text>
</comment>
<dbReference type="GO" id="GO:0016874">
    <property type="term" value="F:ligase activity"/>
    <property type="evidence" value="ECO:0007669"/>
    <property type="project" value="UniProtKB-UniRule"/>
</dbReference>
<comment type="pathway">
    <text evidence="1 8">Protein modification; [NiFe] hydrogenase maturation.</text>
</comment>
<dbReference type="InterPro" id="IPR006070">
    <property type="entry name" value="Sua5-like_dom"/>
</dbReference>
<dbReference type="SUPFAM" id="SSF55821">
    <property type="entry name" value="YrdC/RibB"/>
    <property type="match status" value="1"/>
</dbReference>